<keyword evidence="1" id="KW-0238">DNA-binding</keyword>
<dbReference type="PANTHER" id="PTHR46558:SF13">
    <property type="entry name" value="HTH-TYPE TRANSCRIPTIONAL REGULATOR IMMR"/>
    <property type="match status" value="1"/>
</dbReference>
<reference evidence="3" key="1">
    <citation type="submission" date="2020-12" db="EMBL/GenBank/DDBJ databases">
        <authorList>
            <person name="Huq M.A."/>
        </authorList>
    </citation>
    <scope>NUCLEOTIDE SEQUENCE</scope>
    <source>
        <strain evidence="3">MAHUQ-46</strain>
    </source>
</reference>
<dbReference type="SMART" id="SM00530">
    <property type="entry name" value="HTH_XRE"/>
    <property type="match status" value="1"/>
</dbReference>
<keyword evidence="4" id="KW-1185">Reference proteome</keyword>
<dbReference type="SUPFAM" id="SSF47413">
    <property type="entry name" value="lambda repressor-like DNA-binding domains"/>
    <property type="match status" value="1"/>
</dbReference>
<dbReference type="RefSeq" id="WP_199019677.1">
    <property type="nucleotide sequence ID" value="NZ_JAELUP010000065.1"/>
</dbReference>
<protein>
    <submittedName>
        <fullName evidence="3">Helix-turn-helix domain-containing protein</fullName>
    </submittedName>
</protein>
<dbReference type="EMBL" id="JAELUP010000065">
    <property type="protein sequence ID" value="MBJ6362139.1"/>
    <property type="molecule type" value="Genomic_DNA"/>
</dbReference>
<comment type="caution">
    <text evidence="3">The sequence shown here is derived from an EMBL/GenBank/DDBJ whole genome shotgun (WGS) entry which is preliminary data.</text>
</comment>
<evidence type="ECO:0000259" key="2">
    <source>
        <dbReference type="PROSITE" id="PS50943"/>
    </source>
</evidence>
<dbReference type="InterPro" id="IPR010982">
    <property type="entry name" value="Lambda_DNA-bd_dom_sf"/>
</dbReference>
<dbReference type="InterPro" id="IPR001387">
    <property type="entry name" value="Cro/C1-type_HTH"/>
</dbReference>
<dbReference type="Proteomes" id="UP000640274">
    <property type="component" value="Unassembled WGS sequence"/>
</dbReference>
<dbReference type="AlphaFoldDB" id="A0A934MR99"/>
<proteinExistence type="predicted"/>
<gene>
    <name evidence="3" type="ORF">JFN88_12760</name>
</gene>
<feature type="domain" description="HTH cro/C1-type" evidence="2">
    <location>
        <begin position="8"/>
        <end position="62"/>
    </location>
</feature>
<accession>A0A934MR99</accession>
<sequence length="125" mass="14126">MVSLGARLKKAREQKRLTQMEVAQNLGISNGTLSGYERNYRDPDTNTLARLATLYGVSVDWLAGAKTEKKDLSNEEMILSLLDEAGEPNSSERRGFTARFLKEFDKLPDDVQQNLYDLVKSMPKK</sequence>
<evidence type="ECO:0000313" key="3">
    <source>
        <dbReference type="EMBL" id="MBJ6362139.1"/>
    </source>
</evidence>
<dbReference type="CDD" id="cd00093">
    <property type="entry name" value="HTH_XRE"/>
    <property type="match status" value="1"/>
</dbReference>
<dbReference type="Pfam" id="PF01381">
    <property type="entry name" value="HTH_3"/>
    <property type="match status" value="1"/>
</dbReference>
<name>A0A934MR99_9BACL</name>
<dbReference type="GO" id="GO:0003677">
    <property type="term" value="F:DNA binding"/>
    <property type="evidence" value="ECO:0007669"/>
    <property type="project" value="UniProtKB-KW"/>
</dbReference>
<dbReference type="Gene3D" id="1.10.260.40">
    <property type="entry name" value="lambda repressor-like DNA-binding domains"/>
    <property type="match status" value="1"/>
</dbReference>
<evidence type="ECO:0000313" key="4">
    <source>
        <dbReference type="Proteomes" id="UP000640274"/>
    </source>
</evidence>
<dbReference type="PANTHER" id="PTHR46558">
    <property type="entry name" value="TRACRIPTIONAL REGULATORY PROTEIN-RELATED-RELATED"/>
    <property type="match status" value="1"/>
</dbReference>
<organism evidence="3 4">
    <name type="scientific">Paenibacillus roseus</name>
    <dbReference type="NCBI Taxonomy" id="2798579"/>
    <lineage>
        <taxon>Bacteria</taxon>
        <taxon>Bacillati</taxon>
        <taxon>Bacillota</taxon>
        <taxon>Bacilli</taxon>
        <taxon>Bacillales</taxon>
        <taxon>Paenibacillaceae</taxon>
        <taxon>Paenibacillus</taxon>
    </lineage>
</organism>
<dbReference type="PROSITE" id="PS50943">
    <property type="entry name" value="HTH_CROC1"/>
    <property type="match status" value="1"/>
</dbReference>
<evidence type="ECO:0000256" key="1">
    <source>
        <dbReference type="ARBA" id="ARBA00023125"/>
    </source>
</evidence>